<dbReference type="Proteomes" id="UP000248806">
    <property type="component" value="Unassembled WGS sequence"/>
</dbReference>
<feature type="transmembrane region" description="Helical" evidence="1">
    <location>
        <begin position="6"/>
        <end position="21"/>
    </location>
</feature>
<reference evidence="3 4" key="1">
    <citation type="submission" date="2018-06" db="EMBL/GenBank/DDBJ databases">
        <title>Genomic Encyclopedia of Archaeal and Bacterial Type Strains, Phase II (KMG-II): from individual species to whole genera.</title>
        <authorList>
            <person name="Goeker M."/>
        </authorList>
    </citation>
    <scope>NUCLEOTIDE SEQUENCE [LARGE SCALE GENOMIC DNA]</scope>
    <source>
        <strain evidence="3 4">ATCC BAA-1881</strain>
    </source>
</reference>
<accession>A0A326UEE1</accession>
<feature type="transmembrane region" description="Helical" evidence="1">
    <location>
        <begin position="167"/>
        <end position="188"/>
    </location>
</feature>
<dbReference type="Pfam" id="PF20990">
    <property type="entry name" value="DUF2207_C"/>
    <property type="match status" value="1"/>
</dbReference>
<sequence length="319" mass="35927">MFIAGILLFLLGAAALFWYWRKEGGFARTHLDDTEIQEPECLAPAIAGIMAMSAPLPSWHHAQSALYHLANQGILRVRELEETVLWRPDQADYLLEIVQVPEQLSEHEQGVLAMLFPEGYTRGASLKASQLKRAYSKQYRYFADALLHELEEKGFLDRRRQYVRGHFGLICVCSLILALIGCMIGLTVGSTEGIGSVVHLAFGLLGISAIAFFMRLLYSTLSPRGRRQSQRCREFANSLLTAMKKDTGPETFVQYFPYAAGFGWLAAWVYAFQQREALNAPDWYQPRTSGDAPRSFAAMLLMWNSIFTRSNGGDLRKSN</sequence>
<organism evidence="3 4">
    <name type="scientific">Thermosporothrix hazakensis</name>
    <dbReference type="NCBI Taxonomy" id="644383"/>
    <lineage>
        <taxon>Bacteria</taxon>
        <taxon>Bacillati</taxon>
        <taxon>Chloroflexota</taxon>
        <taxon>Ktedonobacteria</taxon>
        <taxon>Ktedonobacterales</taxon>
        <taxon>Thermosporotrichaceae</taxon>
        <taxon>Thermosporothrix</taxon>
    </lineage>
</organism>
<dbReference type="AlphaFoldDB" id="A0A326UEE1"/>
<dbReference type="EMBL" id="QKUF01000001">
    <property type="protein sequence ID" value="PZW36656.1"/>
    <property type="molecule type" value="Genomic_DNA"/>
</dbReference>
<evidence type="ECO:0000313" key="3">
    <source>
        <dbReference type="EMBL" id="PZW36656.1"/>
    </source>
</evidence>
<feature type="transmembrane region" description="Helical" evidence="1">
    <location>
        <begin position="252"/>
        <end position="272"/>
    </location>
</feature>
<evidence type="ECO:0000313" key="4">
    <source>
        <dbReference type="Proteomes" id="UP000248806"/>
    </source>
</evidence>
<protein>
    <submittedName>
        <fullName evidence="3">Putative membrane protein DUF2207</fullName>
    </submittedName>
</protein>
<feature type="transmembrane region" description="Helical" evidence="1">
    <location>
        <begin position="194"/>
        <end position="218"/>
    </location>
</feature>
<keyword evidence="1" id="KW-1133">Transmembrane helix</keyword>
<evidence type="ECO:0000259" key="2">
    <source>
        <dbReference type="Pfam" id="PF20990"/>
    </source>
</evidence>
<name>A0A326UEE1_THEHA</name>
<gene>
    <name evidence="3" type="ORF">EI42_00836</name>
</gene>
<feature type="domain" description="Predicted membrane protein YciQ-like C-terminal" evidence="2">
    <location>
        <begin position="39"/>
        <end position="269"/>
    </location>
</feature>
<proteinExistence type="predicted"/>
<keyword evidence="1" id="KW-0472">Membrane</keyword>
<evidence type="ECO:0000256" key="1">
    <source>
        <dbReference type="SAM" id="Phobius"/>
    </source>
</evidence>
<dbReference type="InterPro" id="IPR048389">
    <property type="entry name" value="YciQ-like_C"/>
</dbReference>
<dbReference type="RefSeq" id="WP_170142335.1">
    <property type="nucleotide sequence ID" value="NZ_BIFX01000001.1"/>
</dbReference>
<comment type="caution">
    <text evidence="3">The sequence shown here is derived from an EMBL/GenBank/DDBJ whole genome shotgun (WGS) entry which is preliminary data.</text>
</comment>
<keyword evidence="1" id="KW-0812">Transmembrane</keyword>
<keyword evidence="4" id="KW-1185">Reference proteome</keyword>